<dbReference type="OrthoDB" id="1057137at2759"/>
<evidence type="ECO:0000313" key="4">
    <source>
        <dbReference type="Proteomes" id="UP000268321"/>
    </source>
</evidence>
<dbReference type="InterPro" id="IPR039683">
    <property type="entry name" value="Lsm12-like"/>
</dbReference>
<dbReference type="EMBL" id="ML004520">
    <property type="protein sequence ID" value="RKP29022.1"/>
    <property type="molecule type" value="Genomic_DNA"/>
</dbReference>
<evidence type="ECO:0000313" key="3">
    <source>
        <dbReference type="EMBL" id="RKP29022.1"/>
    </source>
</evidence>
<dbReference type="Proteomes" id="UP000268321">
    <property type="component" value="Unassembled WGS sequence"/>
</dbReference>
<evidence type="ECO:0000256" key="1">
    <source>
        <dbReference type="SAM" id="MobiDB-lite"/>
    </source>
</evidence>
<accession>A0A4P9Z9P9</accession>
<protein>
    <recommendedName>
        <fullName evidence="2">LSM12 anticodon-binding domain-containing protein</fullName>
    </recommendedName>
</protein>
<dbReference type="Pfam" id="PF09793">
    <property type="entry name" value="AD"/>
    <property type="match status" value="1"/>
</dbReference>
<evidence type="ECO:0000259" key="2">
    <source>
        <dbReference type="SMART" id="SM00995"/>
    </source>
</evidence>
<name>A0A4P9Z9P9_9ASCO</name>
<proteinExistence type="predicted"/>
<dbReference type="SMART" id="SM00995">
    <property type="entry name" value="AD"/>
    <property type="match status" value="1"/>
</dbReference>
<keyword evidence="4" id="KW-1185">Reference proteome</keyword>
<sequence length="187" mass="20335">MNSLDQAINQKVEVITLLDETIVGTIYAFSPRQHVLALRMPSDDKDLFRIINSSFIKSIALAGPIAKGTRPESASGHGSSSTSPPTSLPTAASSRRNSHASVAPKKSDPSPLALKVFDKLVDKFGRENVLLQNNDSVLLFKEVIITKPYAVNRISNSKKTQSSKHLDKVKTALREIWLLGNDSKQGG</sequence>
<dbReference type="PANTHER" id="PTHR13542">
    <property type="entry name" value="LSM12 HOMOLOG"/>
    <property type="match status" value="1"/>
</dbReference>
<organism evidence="3 4">
    <name type="scientific">Metschnikowia bicuspidata</name>
    <dbReference type="NCBI Taxonomy" id="27322"/>
    <lineage>
        <taxon>Eukaryota</taxon>
        <taxon>Fungi</taxon>
        <taxon>Dikarya</taxon>
        <taxon>Ascomycota</taxon>
        <taxon>Saccharomycotina</taxon>
        <taxon>Pichiomycetes</taxon>
        <taxon>Metschnikowiaceae</taxon>
        <taxon>Metschnikowia</taxon>
    </lineage>
</organism>
<feature type="region of interest" description="Disordered" evidence="1">
    <location>
        <begin position="67"/>
        <end position="109"/>
    </location>
</feature>
<feature type="domain" description="LSM12 anticodon-binding" evidence="2">
    <location>
        <begin position="84"/>
        <end position="169"/>
    </location>
</feature>
<reference evidence="4" key="1">
    <citation type="journal article" date="2018" name="Nat. Microbiol.">
        <title>Leveraging single-cell genomics to expand the fungal tree of life.</title>
        <authorList>
            <person name="Ahrendt S.R."/>
            <person name="Quandt C.A."/>
            <person name="Ciobanu D."/>
            <person name="Clum A."/>
            <person name="Salamov A."/>
            <person name="Andreopoulos B."/>
            <person name="Cheng J.F."/>
            <person name="Woyke T."/>
            <person name="Pelin A."/>
            <person name="Henrissat B."/>
            <person name="Reynolds N.K."/>
            <person name="Benny G.L."/>
            <person name="Smith M.E."/>
            <person name="James T.Y."/>
            <person name="Grigoriev I.V."/>
        </authorList>
    </citation>
    <scope>NUCLEOTIDE SEQUENCE [LARGE SCALE GENOMIC DNA]</scope>
    <source>
        <strain evidence="4">Baker2002</strain>
    </source>
</reference>
<dbReference type="InterPro" id="IPR019181">
    <property type="entry name" value="LSM12_ABD"/>
</dbReference>
<dbReference type="AlphaFoldDB" id="A0A4P9Z9P9"/>
<feature type="compositionally biased region" description="Low complexity" evidence="1">
    <location>
        <begin position="73"/>
        <end position="94"/>
    </location>
</feature>
<gene>
    <name evidence="3" type="ORF">METBISCDRAFT_19661</name>
</gene>